<keyword evidence="3" id="KW-1003">Cell membrane</keyword>
<comment type="subcellular location">
    <subcellularLocation>
        <location evidence="1 7">Cell membrane</location>
        <topology evidence="1 7">Multi-pass membrane protein</topology>
    </subcellularLocation>
</comment>
<dbReference type="Proteomes" id="UP000331127">
    <property type="component" value="Unassembled WGS sequence"/>
</dbReference>
<dbReference type="PANTHER" id="PTHR43163">
    <property type="entry name" value="DIPEPTIDE TRANSPORT SYSTEM PERMEASE PROTEIN DPPB-RELATED"/>
    <property type="match status" value="1"/>
</dbReference>
<evidence type="ECO:0000256" key="5">
    <source>
        <dbReference type="ARBA" id="ARBA00022989"/>
    </source>
</evidence>
<evidence type="ECO:0000256" key="4">
    <source>
        <dbReference type="ARBA" id="ARBA00022692"/>
    </source>
</evidence>
<keyword evidence="10" id="KW-1185">Reference proteome</keyword>
<feature type="transmembrane region" description="Helical" evidence="7">
    <location>
        <begin position="128"/>
        <end position="149"/>
    </location>
</feature>
<dbReference type="PROSITE" id="PS50928">
    <property type="entry name" value="ABC_TM1"/>
    <property type="match status" value="1"/>
</dbReference>
<dbReference type="GO" id="GO:0005886">
    <property type="term" value="C:plasma membrane"/>
    <property type="evidence" value="ECO:0007669"/>
    <property type="project" value="UniProtKB-SubCell"/>
</dbReference>
<evidence type="ECO:0000256" key="6">
    <source>
        <dbReference type="ARBA" id="ARBA00023136"/>
    </source>
</evidence>
<feature type="domain" description="ABC transmembrane type-1" evidence="8">
    <location>
        <begin position="122"/>
        <end position="352"/>
    </location>
</feature>
<dbReference type="CDD" id="cd06261">
    <property type="entry name" value="TM_PBP2"/>
    <property type="match status" value="1"/>
</dbReference>
<dbReference type="Gene3D" id="1.10.3720.10">
    <property type="entry name" value="MetI-like"/>
    <property type="match status" value="1"/>
</dbReference>
<dbReference type="InterPro" id="IPR000515">
    <property type="entry name" value="MetI-like"/>
</dbReference>
<evidence type="ECO:0000256" key="1">
    <source>
        <dbReference type="ARBA" id="ARBA00004651"/>
    </source>
</evidence>
<sequence length="362" mass="38294">MNSAEPASGSTGAGRRRPARPGGLPLARFLARRLVAAALLCVGITLVAFVLTQLVPGDPAAANLGQRAIGDPAAVAAFRAKYGLDKPVPVQYLTYLGNVLQGNFGMSQQSHRPVAQDLAEYVPATIELALFAIVLSLLVGVALGVVAAVNRDRWPDQVLRVVSLGGVSMPTFWVALVAFYLLFFKFGLLPGGGRLDPGMNPPPYATGFYTIDAALAGEWDVLSSAAGHLVLPSLVLAVYTVGMLMRFTRASVLEILGNDYVRAARAKGLPERVVILRHVLRPAMVAIITVAGVAFGSLLSGAVLVENIFSWPGLGQYAYRSAVNLDLPGIMGVSIVVAAVYILINLLVDLLYGVIDPRIRLT</sequence>
<gene>
    <name evidence="9" type="ORF">Amac_096090</name>
</gene>
<feature type="transmembrane region" description="Helical" evidence="7">
    <location>
        <begin position="161"/>
        <end position="183"/>
    </location>
</feature>
<keyword evidence="4 7" id="KW-0812">Transmembrane</keyword>
<comment type="caution">
    <text evidence="9">The sequence shown here is derived from an EMBL/GenBank/DDBJ whole genome shotgun (WGS) entry which is preliminary data.</text>
</comment>
<name>A0A5M3X913_9ACTN</name>
<dbReference type="Pfam" id="PF00528">
    <property type="entry name" value="BPD_transp_1"/>
    <property type="match status" value="1"/>
</dbReference>
<dbReference type="RefSeq" id="WP_218041720.1">
    <property type="nucleotide sequence ID" value="NZ_BAAAHL010000043.1"/>
</dbReference>
<evidence type="ECO:0000313" key="9">
    <source>
        <dbReference type="EMBL" id="GES16011.1"/>
    </source>
</evidence>
<dbReference type="SUPFAM" id="SSF161098">
    <property type="entry name" value="MetI-like"/>
    <property type="match status" value="1"/>
</dbReference>
<comment type="similarity">
    <text evidence="7">Belongs to the binding-protein-dependent transport system permease family.</text>
</comment>
<reference evidence="9 10" key="1">
    <citation type="submission" date="2019-10" db="EMBL/GenBank/DDBJ databases">
        <title>Whole genome shotgun sequence of Acrocarpospora macrocephala NBRC 16266.</title>
        <authorList>
            <person name="Ichikawa N."/>
            <person name="Kimura A."/>
            <person name="Kitahashi Y."/>
            <person name="Komaki H."/>
            <person name="Oguchi A."/>
        </authorList>
    </citation>
    <scope>NUCLEOTIDE SEQUENCE [LARGE SCALE GENOMIC DNA]</scope>
    <source>
        <strain evidence="9 10">NBRC 16266</strain>
    </source>
</reference>
<dbReference type="Pfam" id="PF19300">
    <property type="entry name" value="BPD_transp_1_N"/>
    <property type="match status" value="1"/>
</dbReference>
<dbReference type="PANTHER" id="PTHR43163:SF6">
    <property type="entry name" value="DIPEPTIDE TRANSPORT SYSTEM PERMEASE PROTEIN DPPB-RELATED"/>
    <property type="match status" value="1"/>
</dbReference>
<feature type="transmembrane region" description="Helical" evidence="7">
    <location>
        <begin position="34"/>
        <end position="55"/>
    </location>
</feature>
<evidence type="ECO:0000259" key="8">
    <source>
        <dbReference type="PROSITE" id="PS50928"/>
    </source>
</evidence>
<dbReference type="EMBL" id="BLAE01000089">
    <property type="protein sequence ID" value="GES16011.1"/>
    <property type="molecule type" value="Genomic_DNA"/>
</dbReference>
<evidence type="ECO:0000256" key="2">
    <source>
        <dbReference type="ARBA" id="ARBA00022448"/>
    </source>
</evidence>
<dbReference type="GO" id="GO:0071916">
    <property type="term" value="F:dipeptide transmembrane transporter activity"/>
    <property type="evidence" value="ECO:0007669"/>
    <property type="project" value="TreeGrafter"/>
</dbReference>
<organism evidence="9 10">
    <name type="scientific">Acrocarpospora macrocephala</name>
    <dbReference type="NCBI Taxonomy" id="150177"/>
    <lineage>
        <taxon>Bacteria</taxon>
        <taxon>Bacillati</taxon>
        <taxon>Actinomycetota</taxon>
        <taxon>Actinomycetes</taxon>
        <taxon>Streptosporangiales</taxon>
        <taxon>Streptosporangiaceae</taxon>
        <taxon>Acrocarpospora</taxon>
    </lineage>
</organism>
<dbReference type="InterPro" id="IPR035906">
    <property type="entry name" value="MetI-like_sf"/>
</dbReference>
<feature type="transmembrane region" description="Helical" evidence="7">
    <location>
        <begin position="329"/>
        <end position="355"/>
    </location>
</feature>
<keyword evidence="2 7" id="KW-0813">Transport</keyword>
<keyword evidence="6 7" id="KW-0472">Membrane</keyword>
<feature type="transmembrane region" description="Helical" evidence="7">
    <location>
        <begin position="285"/>
        <end position="309"/>
    </location>
</feature>
<protein>
    <submittedName>
        <fullName evidence="9">Peptide ABC transporter permease</fullName>
    </submittedName>
</protein>
<keyword evidence="5 7" id="KW-1133">Transmembrane helix</keyword>
<evidence type="ECO:0000313" key="10">
    <source>
        <dbReference type="Proteomes" id="UP000331127"/>
    </source>
</evidence>
<evidence type="ECO:0000256" key="3">
    <source>
        <dbReference type="ARBA" id="ARBA00022475"/>
    </source>
</evidence>
<proteinExistence type="inferred from homology"/>
<evidence type="ECO:0000256" key="7">
    <source>
        <dbReference type="RuleBase" id="RU363032"/>
    </source>
</evidence>
<accession>A0A5M3X913</accession>
<dbReference type="InterPro" id="IPR045621">
    <property type="entry name" value="BPD_transp_1_N"/>
</dbReference>
<feature type="transmembrane region" description="Helical" evidence="7">
    <location>
        <begin position="225"/>
        <end position="245"/>
    </location>
</feature>
<dbReference type="AlphaFoldDB" id="A0A5M3X913"/>